<dbReference type="EMBL" id="VCAZ01000128">
    <property type="protein sequence ID" value="TSV81515.1"/>
    <property type="molecule type" value="Genomic_DNA"/>
</dbReference>
<evidence type="ECO:0000256" key="1">
    <source>
        <dbReference type="ARBA" id="ARBA00004613"/>
    </source>
</evidence>
<evidence type="ECO:0000313" key="9">
    <source>
        <dbReference type="EMBL" id="TSV81515.1"/>
    </source>
</evidence>
<dbReference type="GO" id="GO:0019838">
    <property type="term" value="F:growth factor binding"/>
    <property type="evidence" value="ECO:0007669"/>
    <property type="project" value="UniProtKB-KW"/>
</dbReference>
<evidence type="ECO:0000256" key="5">
    <source>
        <dbReference type="ARBA" id="ARBA00023157"/>
    </source>
</evidence>
<keyword evidence="6" id="KW-0340">Growth factor binding</keyword>
<dbReference type="Pfam" id="PF06473">
    <property type="entry name" value="FGF-BP1"/>
    <property type="match status" value="1"/>
</dbReference>
<feature type="signal peptide" evidence="8">
    <location>
        <begin position="1"/>
        <end position="19"/>
    </location>
</feature>
<keyword evidence="4 8" id="KW-0732">Signal</keyword>
<feature type="compositionally biased region" description="Low complexity" evidence="7">
    <location>
        <begin position="243"/>
        <end position="255"/>
    </location>
</feature>
<evidence type="ECO:0000256" key="7">
    <source>
        <dbReference type="SAM" id="MobiDB-lite"/>
    </source>
</evidence>
<comment type="subcellular location">
    <subcellularLocation>
        <location evidence="1">Secreted</location>
    </subcellularLocation>
</comment>
<dbReference type="GO" id="GO:0005576">
    <property type="term" value="C:extracellular region"/>
    <property type="evidence" value="ECO:0007669"/>
    <property type="project" value="UniProtKB-SubCell"/>
</dbReference>
<dbReference type="AlphaFoldDB" id="A0A556V5S8"/>
<evidence type="ECO:0000256" key="8">
    <source>
        <dbReference type="SAM" id="SignalP"/>
    </source>
</evidence>
<proteinExistence type="inferred from homology"/>
<dbReference type="GO" id="GO:0007267">
    <property type="term" value="P:cell-cell signaling"/>
    <property type="evidence" value="ECO:0007669"/>
    <property type="project" value="TreeGrafter"/>
</dbReference>
<dbReference type="PANTHER" id="PTHR15258:SF1">
    <property type="entry name" value="FIBROBLAST GROWTH FACTOR-BINDING PROTEIN 2"/>
    <property type="match status" value="1"/>
</dbReference>
<evidence type="ECO:0000256" key="6">
    <source>
        <dbReference type="ARBA" id="ARBA00023183"/>
    </source>
</evidence>
<comment type="similarity">
    <text evidence="2">Belongs to the fibroblast growth factor-binding protein family.</text>
</comment>
<gene>
    <name evidence="9" type="ORF">Baya_13345</name>
</gene>
<dbReference type="OrthoDB" id="8941648at2759"/>
<evidence type="ECO:0000256" key="2">
    <source>
        <dbReference type="ARBA" id="ARBA00008326"/>
    </source>
</evidence>
<name>A0A556V5S8_BAGYA</name>
<keyword evidence="10" id="KW-1185">Reference proteome</keyword>
<feature type="region of interest" description="Disordered" evidence="7">
    <location>
        <begin position="119"/>
        <end position="260"/>
    </location>
</feature>
<feature type="compositionally biased region" description="Pro residues" evidence="7">
    <location>
        <begin position="199"/>
        <end position="208"/>
    </location>
</feature>
<dbReference type="Proteomes" id="UP000319801">
    <property type="component" value="Unassembled WGS sequence"/>
</dbReference>
<organism evidence="9 10">
    <name type="scientific">Bagarius yarrelli</name>
    <name type="common">Goonch</name>
    <name type="synonym">Bagrus yarrelli</name>
    <dbReference type="NCBI Taxonomy" id="175774"/>
    <lineage>
        <taxon>Eukaryota</taxon>
        <taxon>Metazoa</taxon>
        <taxon>Chordata</taxon>
        <taxon>Craniata</taxon>
        <taxon>Vertebrata</taxon>
        <taxon>Euteleostomi</taxon>
        <taxon>Actinopterygii</taxon>
        <taxon>Neopterygii</taxon>
        <taxon>Teleostei</taxon>
        <taxon>Ostariophysi</taxon>
        <taxon>Siluriformes</taxon>
        <taxon>Sisoridae</taxon>
        <taxon>Sisorinae</taxon>
        <taxon>Bagarius</taxon>
    </lineage>
</organism>
<feature type="compositionally biased region" description="Basic and acidic residues" evidence="7">
    <location>
        <begin position="213"/>
        <end position="226"/>
    </location>
</feature>
<dbReference type="InterPro" id="IPR010510">
    <property type="entry name" value="FGF1-bd"/>
</dbReference>
<evidence type="ECO:0000256" key="3">
    <source>
        <dbReference type="ARBA" id="ARBA00022525"/>
    </source>
</evidence>
<reference evidence="9 10" key="1">
    <citation type="journal article" date="2019" name="Genome Biol. Evol.">
        <title>Whole-Genome Sequencing of the Giant Devil Catfish, Bagarius yarrelli.</title>
        <authorList>
            <person name="Jiang W."/>
            <person name="Lv Y."/>
            <person name="Cheng L."/>
            <person name="Yang K."/>
            <person name="Chao B."/>
            <person name="Wang X."/>
            <person name="Li Y."/>
            <person name="Pan X."/>
            <person name="You X."/>
            <person name="Zhang Y."/>
            <person name="Yang J."/>
            <person name="Li J."/>
            <person name="Zhang X."/>
            <person name="Liu S."/>
            <person name="Sun C."/>
            <person name="Yang J."/>
            <person name="Shi Q."/>
        </authorList>
    </citation>
    <scope>NUCLEOTIDE SEQUENCE [LARGE SCALE GENOMIC DNA]</scope>
    <source>
        <strain evidence="9">JWS20170419001</strain>
        <tissue evidence="9">Muscle</tissue>
    </source>
</reference>
<sequence length="286" mass="31435">MQILSGALLFSCCVWAAIAHNQDGKDATEAGKSKILEDPIQFVTKTKDRCSMALTGNGDLTRLRVSCVGLQASYVCEYEGKPDICRNYNTNPRHYFTQIMWELRKLNNACQGPGSIKPTMCKKASDESQMIMTSRSSSTVLGAPPKPQATEATAAKQDHPKSKQAKPEAPTSPSHSDQDKPEQKPNVARQKTAKEKPVQPQPTRPSPARPAKAKTEQVKAELEKPVASKPGLKTTMLKKVLEPKAATQAPATTTPRPRKSAENLAQQYCWHGMQDFCTKVIGWFTK</sequence>
<dbReference type="PANTHER" id="PTHR15258">
    <property type="entry name" value="FGF BINDING PROTEIN-RELATED"/>
    <property type="match status" value="1"/>
</dbReference>
<protein>
    <submittedName>
        <fullName evidence="9">Fibroblast growth factor-binding protein 2</fullName>
    </submittedName>
</protein>
<feature type="compositionally biased region" description="Polar residues" evidence="7">
    <location>
        <begin position="127"/>
        <end position="140"/>
    </location>
</feature>
<keyword evidence="3" id="KW-0964">Secreted</keyword>
<evidence type="ECO:0000313" key="10">
    <source>
        <dbReference type="Proteomes" id="UP000319801"/>
    </source>
</evidence>
<evidence type="ECO:0000256" key="4">
    <source>
        <dbReference type="ARBA" id="ARBA00022729"/>
    </source>
</evidence>
<accession>A0A556V5S8</accession>
<feature type="chain" id="PRO_5022036973" evidence="8">
    <location>
        <begin position="20"/>
        <end position="286"/>
    </location>
</feature>
<comment type="caution">
    <text evidence="9">The sequence shown here is derived from an EMBL/GenBank/DDBJ whole genome shotgun (WGS) entry which is preliminary data.</text>
</comment>
<keyword evidence="5" id="KW-1015">Disulfide bond</keyword>